<keyword evidence="2" id="KW-1185">Reference proteome</keyword>
<sequence>MTEYDFTLTFALPTKDTDPQFYLDALMESGCDDAIIGVGVSGRIALNFTRHSDSARDAMTSALENVLTAIPNATLTESSPDLVGVSDIAAILKVSRQAVQKMVIEHIMTFPTPVHSGATQIWHLANVLAWSTTHTNHSHINHSLIEIAEASRQINLAREISDLKDVIPSQITKLFLPSDSSIEWQ</sequence>
<evidence type="ECO:0000313" key="1">
    <source>
        <dbReference type="EMBL" id="RNF51050.1"/>
    </source>
</evidence>
<proteinExistence type="predicted"/>
<protein>
    <submittedName>
        <fullName evidence="1">DNA-binding protein</fullName>
    </submittedName>
</protein>
<accession>A0A3M8Q7R9</accession>
<keyword evidence="1" id="KW-0238">DNA-binding</keyword>
<evidence type="ECO:0000313" key="2">
    <source>
        <dbReference type="Proteomes" id="UP000280507"/>
    </source>
</evidence>
<dbReference type="RefSeq" id="WP_123095563.1">
    <property type="nucleotide sequence ID" value="NZ_RIZG01000004.1"/>
</dbReference>
<name>A0A3M8Q7R9_9GAMM</name>
<dbReference type="Proteomes" id="UP000280507">
    <property type="component" value="Unassembled WGS sequence"/>
</dbReference>
<reference evidence="1 2" key="1">
    <citation type="journal article" date="2012" name="Int. J. Syst. Evol. Microbiol.">
        <title>Marinomonas hwangdonensis sp. nov., isolated from seawater.</title>
        <authorList>
            <person name="Jung Y.T."/>
            <person name="Oh T.K."/>
            <person name="Yoon J.H."/>
        </authorList>
    </citation>
    <scope>NUCLEOTIDE SEQUENCE [LARGE SCALE GENOMIC DNA]</scope>
    <source>
        <strain evidence="1 2">HDW-15</strain>
    </source>
</reference>
<dbReference type="EMBL" id="RIZG01000004">
    <property type="protein sequence ID" value="RNF51050.1"/>
    <property type="molecule type" value="Genomic_DNA"/>
</dbReference>
<organism evidence="1 2">
    <name type="scientific">Marinomonas hwangdonensis</name>
    <dbReference type="NCBI Taxonomy" id="1053647"/>
    <lineage>
        <taxon>Bacteria</taxon>
        <taxon>Pseudomonadati</taxon>
        <taxon>Pseudomonadota</taxon>
        <taxon>Gammaproteobacteria</taxon>
        <taxon>Oceanospirillales</taxon>
        <taxon>Oceanospirillaceae</taxon>
        <taxon>Marinomonas</taxon>
    </lineage>
</organism>
<dbReference type="GO" id="GO:0003677">
    <property type="term" value="F:DNA binding"/>
    <property type="evidence" value="ECO:0007669"/>
    <property type="project" value="UniProtKB-KW"/>
</dbReference>
<comment type="caution">
    <text evidence="1">The sequence shown here is derived from an EMBL/GenBank/DDBJ whole genome shotgun (WGS) entry which is preliminary data.</text>
</comment>
<gene>
    <name evidence="1" type="ORF">EBI00_08805</name>
</gene>
<dbReference type="AlphaFoldDB" id="A0A3M8Q7R9"/>
<dbReference type="OrthoDB" id="7860618at2"/>